<protein>
    <submittedName>
        <fullName evidence="2">Uncharacterized protein</fullName>
    </submittedName>
</protein>
<name>A0A9D4PN19_RHISA</name>
<reference evidence="2" key="2">
    <citation type="submission" date="2021-09" db="EMBL/GenBank/DDBJ databases">
        <authorList>
            <person name="Jia N."/>
            <person name="Wang J."/>
            <person name="Shi W."/>
            <person name="Du L."/>
            <person name="Sun Y."/>
            <person name="Zhan W."/>
            <person name="Jiang J."/>
            <person name="Wang Q."/>
            <person name="Zhang B."/>
            <person name="Ji P."/>
            <person name="Sakyi L.B."/>
            <person name="Cui X."/>
            <person name="Yuan T."/>
            <person name="Jiang B."/>
            <person name="Yang W."/>
            <person name="Lam T.T.-Y."/>
            <person name="Chang Q."/>
            <person name="Ding S."/>
            <person name="Wang X."/>
            <person name="Zhu J."/>
            <person name="Ruan X."/>
            <person name="Zhao L."/>
            <person name="Wei J."/>
            <person name="Que T."/>
            <person name="Du C."/>
            <person name="Cheng J."/>
            <person name="Dai P."/>
            <person name="Han X."/>
            <person name="Huang E."/>
            <person name="Gao Y."/>
            <person name="Liu J."/>
            <person name="Shao H."/>
            <person name="Ye R."/>
            <person name="Li L."/>
            <person name="Wei W."/>
            <person name="Wang X."/>
            <person name="Wang C."/>
            <person name="Huo Q."/>
            <person name="Li W."/>
            <person name="Guo W."/>
            <person name="Chen H."/>
            <person name="Chen S."/>
            <person name="Zhou L."/>
            <person name="Zhou L."/>
            <person name="Ni X."/>
            <person name="Tian J."/>
            <person name="Zhou Y."/>
            <person name="Sheng Y."/>
            <person name="Liu T."/>
            <person name="Pan Y."/>
            <person name="Xia L."/>
            <person name="Li J."/>
            <person name="Zhao F."/>
            <person name="Cao W."/>
        </authorList>
    </citation>
    <scope>NUCLEOTIDE SEQUENCE</scope>
    <source>
        <strain evidence="2">Rsan-2018</strain>
        <tissue evidence="2">Larvae</tissue>
    </source>
</reference>
<evidence type="ECO:0000313" key="3">
    <source>
        <dbReference type="Proteomes" id="UP000821837"/>
    </source>
</evidence>
<feature type="compositionally biased region" description="Basic and acidic residues" evidence="1">
    <location>
        <begin position="202"/>
        <end position="220"/>
    </location>
</feature>
<evidence type="ECO:0000256" key="1">
    <source>
        <dbReference type="SAM" id="MobiDB-lite"/>
    </source>
</evidence>
<keyword evidence="3" id="KW-1185">Reference proteome</keyword>
<feature type="region of interest" description="Disordered" evidence="1">
    <location>
        <begin position="199"/>
        <end position="220"/>
    </location>
</feature>
<organism evidence="2 3">
    <name type="scientific">Rhipicephalus sanguineus</name>
    <name type="common">Brown dog tick</name>
    <name type="synonym">Ixodes sanguineus</name>
    <dbReference type="NCBI Taxonomy" id="34632"/>
    <lineage>
        <taxon>Eukaryota</taxon>
        <taxon>Metazoa</taxon>
        <taxon>Ecdysozoa</taxon>
        <taxon>Arthropoda</taxon>
        <taxon>Chelicerata</taxon>
        <taxon>Arachnida</taxon>
        <taxon>Acari</taxon>
        <taxon>Parasitiformes</taxon>
        <taxon>Ixodida</taxon>
        <taxon>Ixodoidea</taxon>
        <taxon>Ixodidae</taxon>
        <taxon>Rhipicephalinae</taxon>
        <taxon>Rhipicephalus</taxon>
        <taxon>Rhipicephalus</taxon>
    </lineage>
</organism>
<reference evidence="2" key="1">
    <citation type="journal article" date="2020" name="Cell">
        <title>Large-Scale Comparative Analyses of Tick Genomes Elucidate Their Genetic Diversity and Vector Capacities.</title>
        <authorList>
            <consortium name="Tick Genome and Microbiome Consortium (TIGMIC)"/>
            <person name="Jia N."/>
            <person name="Wang J."/>
            <person name="Shi W."/>
            <person name="Du L."/>
            <person name="Sun Y."/>
            <person name="Zhan W."/>
            <person name="Jiang J.F."/>
            <person name="Wang Q."/>
            <person name="Zhang B."/>
            <person name="Ji P."/>
            <person name="Bell-Sakyi L."/>
            <person name="Cui X.M."/>
            <person name="Yuan T.T."/>
            <person name="Jiang B.G."/>
            <person name="Yang W.F."/>
            <person name="Lam T.T."/>
            <person name="Chang Q.C."/>
            <person name="Ding S.J."/>
            <person name="Wang X.J."/>
            <person name="Zhu J.G."/>
            <person name="Ruan X.D."/>
            <person name="Zhao L."/>
            <person name="Wei J.T."/>
            <person name="Ye R.Z."/>
            <person name="Que T.C."/>
            <person name="Du C.H."/>
            <person name="Zhou Y.H."/>
            <person name="Cheng J.X."/>
            <person name="Dai P.F."/>
            <person name="Guo W.B."/>
            <person name="Han X.H."/>
            <person name="Huang E.J."/>
            <person name="Li L.F."/>
            <person name="Wei W."/>
            <person name="Gao Y.C."/>
            <person name="Liu J.Z."/>
            <person name="Shao H.Z."/>
            <person name="Wang X."/>
            <person name="Wang C.C."/>
            <person name="Yang T.C."/>
            <person name="Huo Q.B."/>
            <person name="Li W."/>
            <person name="Chen H.Y."/>
            <person name="Chen S.E."/>
            <person name="Zhou L.G."/>
            <person name="Ni X.B."/>
            <person name="Tian J.H."/>
            <person name="Sheng Y."/>
            <person name="Liu T."/>
            <person name="Pan Y.S."/>
            <person name="Xia L.Y."/>
            <person name="Li J."/>
            <person name="Zhao F."/>
            <person name="Cao W.C."/>
        </authorList>
    </citation>
    <scope>NUCLEOTIDE SEQUENCE</scope>
    <source>
        <strain evidence="2">Rsan-2018</strain>
    </source>
</reference>
<evidence type="ECO:0000313" key="2">
    <source>
        <dbReference type="EMBL" id="KAH7947509.1"/>
    </source>
</evidence>
<dbReference type="AlphaFoldDB" id="A0A9D4PN19"/>
<proteinExistence type="predicted"/>
<accession>A0A9D4PN19</accession>
<comment type="caution">
    <text evidence="2">The sequence shown here is derived from an EMBL/GenBank/DDBJ whole genome shotgun (WGS) entry which is preliminary data.</text>
</comment>
<dbReference type="EMBL" id="JABSTV010001252">
    <property type="protein sequence ID" value="KAH7947509.1"/>
    <property type="molecule type" value="Genomic_DNA"/>
</dbReference>
<dbReference type="Proteomes" id="UP000821837">
    <property type="component" value="Chromosome 6"/>
</dbReference>
<gene>
    <name evidence="2" type="ORF">HPB52_012525</name>
</gene>
<sequence length="241" mass="26609">MNSSGRASKEPQLASTPFSRVEMLAAVLNEYESLWRHFPYDASHLQPEGRTAALWAPPPSPNRVHFIQQRRRAVIERRRLRFGQMLPYVDKRRCSCLLSCGGNVSTVPGRVPPRPPRSRIHGCVDASSPAAPENECAMDLTLCGSRRAATPRTGQYVAEPARRVTAEKTSASIGHDLSTTPHDQPSATTTITTDCAAMAAAPEKESRDDDPDDRSAGKDVFSMHEFYEDLDEIDSILFSVD</sequence>